<proteinExistence type="predicted"/>
<dbReference type="EMBL" id="CAVMBE010000062">
    <property type="protein sequence ID" value="CAK4032328.1"/>
    <property type="molecule type" value="Genomic_DNA"/>
</dbReference>
<protein>
    <submittedName>
        <fullName evidence="2">Uncharacterized protein</fullName>
    </submittedName>
</protein>
<feature type="compositionally biased region" description="Basic and acidic residues" evidence="1">
    <location>
        <begin position="174"/>
        <end position="192"/>
    </location>
</feature>
<sequence length="311" mass="32694">MSSASVANEPISKDAEVQYSSQTSFNIDNENDNPPGSSATPSTSDSKGDATSDAASGDNAINAVSTASAGPPAGSPPSESENETSHVVHGRAESSESAADLERAAQNGSSETSSVVEQQPHATAAASNEFHFGAQQSTFGLRVETSRASNEAKTGRSSRRATGKKQASAVNRSAGEDAEGKETNLDTKRRDPSSGTSGDETVLSLDDNYAIVTSMKSFSQSIHKPALAAQPLLVPKKCYAQPGVPCKKIFGCVGDPDRYDSEGKYISPPGGQGRCHGGESRNAHKKRKDEARKMELCCACYRKFKNEPLED</sequence>
<feature type="region of interest" description="Disordered" evidence="1">
    <location>
        <begin position="1"/>
        <end position="201"/>
    </location>
</feature>
<organism evidence="2 3">
    <name type="scientific">Lecanosticta acicola</name>
    <dbReference type="NCBI Taxonomy" id="111012"/>
    <lineage>
        <taxon>Eukaryota</taxon>
        <taxon>Fungi</taxon>
        <taxon>Dikarya</taxon>
        <taxon>Ascomycota</taxon>
        <taxon>Pezizomycotina</taxon>
        <taxon>Dothideomycetes</taxon>
        <taxon>Dothideomycetidae</taxon>
        <taxon>Mycosphaerellales</taxon>
        <taxon>Mycosphaerellaceae</taxon>
        <taxon>Lecanosticta</taxon>
    </lineage>
</organism>
<name>A0AAI8Z4L6_9PEZI</name>
<evidence type="ECO:0000256" key="1">
    <source>
        <dbReference type="SAM" id="MobiDB-lite"/>
    </source>
</evidence>
<feature type="compositionally biased region" description="Basic and acidic residues" evidence="1">
    <location>
        <begin position="83"/>
        <end position="94"/>
    </location>
</feature>
<feature type="compositionally biased region" description="Polar residues" evidence="1">
    <location>
        <begin position="18"/>
        <end position="45"/>
    </location>
</feature>
<evidence type="ECO:0000313" key="2">
    <source>
        <dbReference type="EMBL" id="CAK4032328.1"/>
    </source>
</evidence>
<feature type="region of interest" description="Disordered" evidence="1">
    <location>
        <begin position="263"/>
        <end position="289"/>
    </location>
</feature>
<feature type="compositionally biased region" description="Polar residues" evidence="1">
    <location>
        <begin position="106"/>
        <end position="121"/>
    </location>
</feature>
<feature type="compositionally biased region" description="Low complexity" evidence="1">
    <location>
        <begin position="67"/>
        <end position="79"/>
    </location>
</feature>
<dbReference type="AlphaFoldDB" id="A0AAI8Z4L6"/>
<dbReference type="Proteomes" id="UP001296104">
    <property type="component" value="Unassembled WGS sequence"/>
</dbReference>
<comment type="caution">
    <text evidence="2">The sequence shown here is derived from an EMBL/GenBank/DDBJ whole genome shotgun (WGS) entry which is preliminary data.</text>
</comment>
<feature type="compositionally biased region" description="Basic and acidic residues" evidence="1">
    <location>
        <begin position="276"/>
        <end position="289"/>
    </location>
</feature>
<evidence type="ECO:0000313" key="3">
    <source>
        <dbReference type="Proteomes" id="UP001296104"/>
    </source>
</evidence>
<accession>A0AAI8Z4L6</accession>
<reference evidence="2" key="1">
    <citation type="submission" date="2023-11" db="EMBL/GenBank/DDBJ databases">
        <authorList>
            <person name="Alioto T."/>
            <person name="Alioto T."/>
            <person name="Gomez Garrido J."/>
        </authorList>
    </citation>
    <scope>NUCLEOTIDE SEQUENCE</scope>
</reference>
<gene>
    <name evidence="2" type="ORF">LECACI_7A007486</name>
</gene>
<keyword evidence="3" id="KW-1185">Reference proteome</keyword>